<evidence type="ECO:0000256" key="2">
    <source>
        <dbReference type="PROSITE-ProRule" id="PRU01161"/>
    </source>
</evidence>
<reference evidence="5 6" key="1">
    <citation type="submission" date="2018-05" db="EMBL/GenBank/DDBJ databases">
        <title>Whole genome sequencing for identification of molecular markers to develop diagnostic detection tools for the regulated plant pathogen Lachnellula willkommii.</title>
        <authorList>
            <person name="Giroux E."/>
            <person name="Bilodeau G."/>
        </authorList>
    </citation>
    <scope>NUCLEOTIDE SEQUENCE [LARGE SCALE GENOMIC DNA]</scope>
    <source>
        <strain evidence="5 6">CBS 203.66</strain>
    </source>
</reference>
<dbReference type="AlphaFoldDB" id="A0A8T9B0D5"/>
<dbReference type="Gene3D" id="3.40.1090.10">
    <property type="entry name" value="Cytosolic phospholipase A2 catalytic domain"/>
    <property type="match status" value="1"/>
</dbReference>
<keyword evidence="2" id="KW-0442">Lipid degradation</keyword>
<dbReference type="InterPro" id="IPR011990">
    <property type="entry name" value="TPR-like_helical_dom_sf"/>
</dbReference>
<dbReference type="Pfam" id="PF00931">
    <property type="entry name" value="NB-ARC"/>
    <property type="match status" value="1"/>
</dbReference>
<organism evidence="5 6">
    <name type="scientific">Lachnellula arida</name>
    <dbReference type="NCBI Taxonomy" id="1316785"/>
    <lineage>
        <taxon>Eukaryota</taxon>
        <taxon>Fungi</taxon>
        <taxon>Dikarya</taxon>
        <taxon>Ascomycota</taxon>
        <taxon>Pezizomycotina</taxon>
        <taxon>Leotiomycetes</taxon>
        <taxon>Helotiales</taxon>
        <taxon>Lachnaceae</taxon>
        <taxon>Lachnellula</taxon>
    </lineage>
</organism>
<feature type="short sequence motif" description="GXSXG" evidence="2">
    <location>
        <begin position="184"/>
        <end position="188"/>
    </location>
</feature>
<protein>
    <submittedName>
        <fullName evidence="5">Kinesin light chain</fullName>
    </submittedName>
</protein>
<keyword evidence="1 2" id="KW-0443">Lipid metabolism</keyword>
<dbReference type="SUPFAM" id="SSF52151">
    <property type="entry name" value="FabD/lysophospholipase-like"/>
    <property type="match status" value="1"/>
</dbReference>
<dbReference type="PANTHER" id="PTHR46082">
    <property type="entry name" value="ATP/GTP-BINDING PROTEIN-RELATED"/>
    <property type="match status" value="1"/>
</dbReference>
<feature type="chain" id="PRO_5035871206" evidence="3">
    <location>
        <begin position="20"/>
        <end position="1217"/>
    </location>
</feature>
<feature type="domain" description="PNPLA" evidence="4">
    <location>
        <begin position="140"/>
        <end position="358"/>
    </location>
</feature>
<keyword evidence="3" id="KW-0732">Signal</keyword>
<sequence length="1217" mass="135902">MRTQSILLALVALSTSISARPFPIDTNVGIVAAGQAFTTRQAQDLANLAERDDGTDAAALQALSDSVHAGDTETRDVNDDAAALQALSDSVHDGDAEEKRDVDGNDPAALQALSDSVHAGDTETRDVNDDAASLQALSDSVHDGGGIRGISELVILDEIMHRVQRRGNLSSVPLPADYFDMICGTSTGGAIWEAGRLAYVELGVLIAILLGRLRLSVPEAIDKYRTLAKDVFSDKKFRLQDGIFKASNLERAIKDVVEGTLGNGRANERMFEEESGKFKPCKTFVCAMPPAHISNKPRLFRTWKADRNPGLDAHIWEAGRATSAAPPFFKRIKIGPPGLEEEFVDGAIGCNNPVRSLVEESGREFDSSRQVGCIVSIGTGKPKTSGFKKANYVQRILPASIDLIEALVKLATSAEGDASIMESRYHNYPGVYHRLNVDRGLETVSLEEWEKLHEVKTHTMSYLEDRDISQRIDNIVDSLVGNPAQTIPLGQLGGTVQLLAQASGLFIVPSLRVSHFVKRKSPLEELELHLRPRGKNHEPSTFVLHGMGGCGKSQLALEFCHRTKESCSYSAIFWIDATSPASTSQSFNSVAKEISKDPINPADNEANLQFVRRELSSWPQAWLLVFDNFDDPNSFSNKSIKDYFPQSGEGSILVTSRHADTKRLGHHLEVDTMSPEEALELLLARSSAGKTESNLHEGEAIVKRLGFHALAIDQAGAYISSRNLNLSLYLEHHKARTEKVLSEVPDMWDYIKAPKDSPEAKRKLSVFTTWELSFDQISGNPSIRAAKERILTLLAFFDNNQIRQSFFEPYAKVSDNWMILPDGNDTWDVYGFQDMLREFRTLSLLQSFEVQSPDAVCSLHPLIQDWIKFRIDKDSRQKFTIEAVLVLEEFLDPHIPQEFADFTFEMKQLMFSHVDAVISNTHRVFSSDEFLANLKLLRGARTLSYFLETYGKYEAAESLIRLVVAGYTKLLGERDPRTLSSMNDFAWLLLDLDKLDECEPVIRKAVHLSPELPEVLGEKHEQTLQSMNTLGILLSRQEKHEEALEISQKVLASNQTMFGDEHPETLSSMHNLAVTMEDLGKYDDAESLYRKTLDVEKKIIGKEHPITLSSMSQLAAHLEKQEKYKDAEVICQETILLQKKVLGREHPHTLINMHWLAALLVKQERYDEAEPLFQEVIALEEKARGKENPSTLTSMHDLAALLVDQERYDEAEPLFQE</sequence>
<dbReference type="GO" id="GO:0046486">
    <property type="term" value="P:glycerolipid metabolic process"/>
    <property type="evidence" value="ECO:0007669"/>
    <property type="project" value="UniProtKB-ARBA"/>
</dbReference>
<dbReference type="InterPro" id="IPR016035">
    <property type="entry name" value="Acyl_Trfase/lysoPLipase"/>
</dbReference>
<evidence type="ECO:0000256" key="3">
    <source>
        <dbReference type="SAM" id="SignalP"/>
    </source>
</evidence>
<dbReference type="SUPFAM" id="SSF52540">
    <property type="entry name" value="P-loop containing nucleoside triphosphate hydrolases"/>
    <property type="match status" value="1"/>
</dbReference>
<dbReference type="InterPro" id="IPR002641">
    <property type="entry name" value="PNPLA_dom"/>
</dbReference>
<feature type="active site" description="Proton acceptor" evidence="2">
    <location>
        <position position="345"/>
    </location>
</feature>
<feature type="short sequence motif" description="GXGXXG" evidence="2">
    <location>
        <begin position="144"/>
        <end position="149"/>
    </location>
</feature>
<proteinExistence type="predicted"/>
<dbReference type="PANTHER" id="PTHR46082:SF6">
    <property type="entry name" value="AAA+ ATPASE DOMAIN-CONTAINING PROTEIN-RELATED"/>
    <property type="match status" value="1"/>
</dbReference>
<dbReference type="Pfam" id="PF01734">
    <property type="entry name" value="Patatin"/>
    <property type="match status" value="1"/>
</dbReference>
<dbReference type="EMBL" id="QGMF01000971">
    <property type="protein sequence ID" value="TVY13428.1"/>
    <property type="molecule type" value="Genomic_DNA"/>
</dbReference>
<dbReference type="SMART" id="SM00028">
    <property type="entry name" value="TPR"/>
    <property type="match status" value="5"/>
</dbReference>
<keyword evidence="2" id="KW-0378">Hydrolase</keyword>
<dbReference type="GO" id="GO:0043531">
    <property type="term" value="F:ADP binding"/>
    <property type="evidence" value="ECO:0007669"/>
    <property type="project" value="InterPro"/>
</dbReference>
<gene>
    <name evidence="5" type="primary">KLC</name>
    <name evidence="5" type="ORF">LARI1_G008829</name>
</gene>
<evidence type="ECO:0000259" key="4">
    <source>
        <dbReference type="PROSITE" id="PS51635"/>
    </source>
</evidence>
<dbReference type="InterPro" id="IPR027417">
    <property type="entry name" value="P-loop_NTPase"/>
</dbReference>
<evidence type="ECO:0000256" key="1">
    <source>
        <dbReference type="ARBA" id="ARBA00023098"/>
    </source>
</evidence>
<dbReference type="Pfam" id="PF13374">
    <property type="entry name" value="TPR_10"/>
    <property type="match status" value="3"/>
</dbReference>
<dbReference type="CDD" id="cd07216">
    <property type="entry name" value="Pat17_PNPLA8_PNPLA9_like3"/>
    <property type="match status" value="1"/>
</dbReference>
<dbReference type="Gene3D" id="1.25.40.10">
    <property type="entry name" value="Tetratricopeptide repeat domain"/>
    <property type="match status" value="2"/>
</dbReference>
<name>A0A8T9B0D5_9HELO</name>
<dbReference type="Pfam" id="PF13424">
    <property type="entry name" value="TPR_12"/>
    <property type="match status" value="1"/>
</dbReference>
<feature type="short sequence motif" description="DGA/G" evidence="2">
    <location>
        <begin position="345"/>
        <end position="347"/>
    </location>
</feature>
<comment type="caution">
    <text evidence="5">The sequence shown here is derived from an EMBL/GenBank/DDBJ whole genome shotgun (WGS) entry which is preliminary data.</text>
</comment>
<evidence type="ECO:0000313" key="5">
    <source>
        <dbReference type="EMBL" id="TVY13428.1"/>
    </source>
</evidence>
<dbReference type="InterPro" id="IPR053137">
    <property type="entry name" value="NLR-like"/>
</dbReference>
<dbReference type="SUPFAM" id="SSF48452">
    <property type="entry name" value="TPR-like"/>
    <property type="match status" value="2"/>
</dbReference>
<dbReference type="PROSITE" id="PS51635">
    <property type="entry name" value="PNPLA"/>
    <property type="match status" value="1"/>
</dbReference>
<accession>A0A8T9B0D5</accession>
<keyword evidence="6" id="KW-1185">Reference proteome</keyword>
<dbReference type="Proteomes" id="UP000469559">
    <property type="component" value="Unassembled WGS sequence"/>
</dbReference>
<dbReference type="OrthoDB" id="626167at2759"/>
<dbReference type="GO" id="GO:0016042">
    <property type="term" value="P:lipid catabolic process"/>
    <property type="evidence" value="ECO:0007669"/>
    <property type="project" value="UniProtKB-UniRule"/>
</dbReference>
<dbReference type="InterPro" id="IPR019734">
    <property type="entry name" value="TPR_rpt"/>
</dbReference>
<dbReference type="InterPro" id="IPR002182">
    <property type="entry name" value="NB-ARC"/>
</dbReference>
<feature type="active site" description="Nucleophile" evidence="2">
    <location>
        <position position="186"/>
    </location>
</feature>
<dbReference type="Gene3D" id="3.40.50.300">
    <property type="entry name" value="P-loop containing nucleotide triphosphate hydrolases"/>
    <property type="match status" value="1"/>
</dbReference>
<feature type="signal peptide" evidence="3">
    <location>
        <begin position="1"/>
        <end position="19"/>
    </location>
</feature>
<feature type="non-terminal residue" evidence="5">
    <location>
        <position position="1"/>
    </location>
</feature>
<dbReference type="GO" id="GO:0016787">
    <property type="term" value="F:hydrolase activity"/>
    <property type="evidence" value="ECO:0007669"/>
    <property type="project" value="UniProtKB-UniRule"/>
</dbReference>
<evidence type="ECO:0000313" key="6">
    <source>
        <dbReference type="Proteomes" id="UP000469559"/>
    </source>
</evidence>